<evidence type="ECO:0000256" key="2">
    <source>
        <dbReference type="ARBA" id="ARBA00023015"/>
    </source>
</evidence>
<dbReference type="InterPro" id="IPR050176">
    <property type="entry name" value="LTTR"/>
</dbReference>
<keyword evidence="2" id="KW-0805">Transcription regulation</keyword>
<keyword evidence="4" id="KW-0804">Transcription</keyword>
<dbReference type="PRINTS" id="PR00039">
    <property type="entry name" value="HTHLYSR"/>
</dbReference>
<dbReference type="Proteomes" id="UP000663792">
    <property type="component" value="Unassembled WGS sequence"/>
</dbReference>
<dbReference type="RefSeq" id="WP_205261255.1">
    <property type="nucleotide sequence ID" value="NZ_JAERWK010000016.1"/>
</dbReference>
<dbReference type="InterPro" id="IPR036388">
    <property type="entry name" value="WH-like_DNA-bd_sf"/>
</dbReference>
<feature type="domain" description="HTH lysR-type" evidence="5">
    <location>
        <begin position="15"/>
        <end position="67"/>
    </location>
</feature>
<evidence type="ECO:0000313" key="6">
    <source>
        <dbReference type="EMBL" id="MBM9468326.1"/>
    </source>
</evidence>
<keyword evidence="3" id="KW-0238">DNA-binding</keyword>
<sequence>MGNPGTSKVLDVVPLRSFVAVADCGGHHRAARALHLSQSTISQHIRRLEAVVGQSLTERDGRTTRLTEVGELLLTEARRMLAAHDEMLRRVALQADPDLVVGATEHGADHLIPQLAAALAADPDAGRVRFRIDRGTPLRSAIDRGDVDLALLIGAADRERTVEAGMLPLGWFAAPGWRPPTPGAGLPLVAFDDPCAIRNRALETLAEHGTRAEMACEATNLGGVLAAARAGLGVAMLADVGPAPDGLVPQPSLPTPRPVPLVVRWRSGLSADLATAAADAVRERVRTAPALRSVS</sequence>
<dbReference type="PANTHER" id="PTHR30579">
    <property type="entry name" value="TRANSCRIPTIONAL REGULATOR"/>
    <property type="match status" value="1"/>
</dbReference>
<dbReference type="GO" id="GO:0003700">
    <property type="term" value="F:DNA-binding transcription factor activity"/>
    <property type="evidence" value="ECO:0007669"/>
    <property type="project" value="InterPro"/>
</dbReference>
<comment type="similarity">
    <text evidence="1">Belongs to the LysR transcriptional regulatory family.</text>
</comment>
<evidence type="ECO:0000256" key="1">
    <source>
        <dbReference type="ARBA" id="ARBA00009437"/>
    </source>
</evidence>
<accession>A0A939C027</accession>
<protein>
    <submittedName>
        <fullName evidence="6">LysR family transcriptional regulator</fullName>
    </submittedName>
</protein>
<dbReference type="Pfam" id="PF00126">
    <property type="entry name" value="HTH_1"/>
    <property type="match status" value="1"/>
</dbReference>
<dbReference type="Pfam" id="PF03466">
    <property type="entry name" value="LysR_substrate"/>
    <property type="match status" value="1"/>
</dbReference>
<dbReference type="AlphaFoldDB" id="A0A939C027"/>
<dbReference type="GO" id="GO:0003677">
    <property type="term" value="F:DNA binding"/>
    <property type="evidence" value="ECO:0007669"/>
    <property type="project" value="UniProtKB-KW"/>
</dbReference>
<dbReference type="InterPro" id="IPR036390">
    <property type="entry name" value="WH_DNA-bd_sf"/>
</dbReference>
<evidence type="ECO:0000256" key="4">
    <source>
        <dbReference type="ARBA" id="ARBA00023163"/>
    </source>
</evidence>
<dbReference type="PANTHER" id="PTHR30579:SF7">
    <property type="entry name" value="HTH-TYPE TRANSCRIPTIONAL REGULATOR LRHA-RELATED"/>
    <property type="match status" value="1"/>
</dbReference>
<reference evidence="6" key="1">
    <citation type="submission" date="2021-01" db="EMBL/GenBank/DDBJ databases">
        <title>YIM 132084 draft genome.</title>
        <authorList>
            <person name="An D."/>
        </authorList>
    </citation>
    <scope>NUCLEOTIDE SEQUENCE</scope>
    <source>
        <strain evidence="6">YIM 132084</strain>
    </source>
</reference>
<evidence type="ECO:0000259" key="5">
    <source>
        <dbReference type="PROSITE" id="PS50931"/>
    </source>
</evidence>
<dbReference type="EMBL" id="JAERWK010000016">
    <property type="protein sequence ID" value="MBM9468326.1"/>
    <property type="molecule type" value="Genomic_DNA"/>
</dbReference>
<dbReference type="FunFam" id="1.10.10.10:FF:000001">
    <property type="entry name" value="LysR family transcriptional regulator"/>
    <property type="match status" value="1"/>
</dbReference>
<dbReference type="PROSITE" id="PS50931">
    <property type="entry name" value="HTH_LYSR"/>
    <property type="match status" value="1"/>
</dbReference>
<dbReference type="SUPFAM" id="SSF53850">
    <property type="entry name" value="Periplasmic binding protein-like II"/>
    <property type="match status" value="1"/>
</dbReference>
<gene>
    <name evidence="6" type="ORF">JL106_13655</name>
</gene>
<evidence type="ECO:0000256" key="3">
    <source>
        <dbReference type="ARBA" id="ARBA00023125"/>
    </source>
</evidence>
<organism evidence="6 7">
    <name type="scientific">Nakamurella leprariae</name>
    <dbReference type="NCBI Taxonomy" id="2803911"/>
    <lineage>
        <taxon>Bacteria</taxon>
        <taxon>Bacillati</taxon>
        <taxon>Actinomycetota</taxon>
        <taxon>Actinomycetes</taxon>
        <taxon>Nakamurellales</taxon>
        <taxon>Nakamurellaceae</taxon>
        <taxon>Nakamurella</taxon>
    </lineage>
</organism>
<dbReference type="SUPFAM" id="SSF46785">
    <property type="entry name" value="Winged helix' DNA-binding domain"/>
    <property type="match status" value="1"/>
</dbReference>
<dbReference type="Gene3D" id="3.40.190.10">
    <property type="entry name" value="Periplasmic binding protein-like II"/>
    <property type="match status" value="2"/>
</dbReference>
<keyword evidence="7" id="KW-1185">Reference proteome</keyword>
<dbReference type="Gene3D" id="1.10.10.10">
    <property type="entry name" value="Winged helix-like DNA-binding domain superfamily/Winged helix DNA-binding domain"/>
    <property type="match status" value="1"/>
</dbReference>
<name>A0A939C027_9ACTN</name>
<dbReference type="InterPro" id="IPR005119">
    <property type="entry name" value="LysR_subst-bd"/>
</dbReference>
<proteinExistence type="inferred from homology"/>
<dbReference type="InterPro" id="IPR000847">
    <property type="entry name" value="LysR_HTH_N"/>
</dbReference>
<evidence type="ECO:0000313" key="7">
    <source>
        <dbReference type="Proteomes" id="UP000663792"/>
    </source>
</evidence>
<comment type="caution">
    <text evidence="6">The sequence shown here is derived from an EMBL/GenBank/DDBJ whole genome shotgun (WGS) entry which is preliminary data.</text>
</comment>